<evidence type="ECO:0000256" key="13">
    <source>
        <dbReference type="RuleBase" id="RU361193"/>
    </source>
</evidence>
<dbReference type="InterPro" id="IPR012341">
    <property type="entry name" value="6hp_glycosidase-like_sf"/>
</dbReference>
<comment type="cofactor">
    <cofactor evidence="1 11">
        <name>Ca(2+)</name>
        <dbReference type="ChEBI" id="CHEBI:29108"/>
    </cofactor>
</comment>
<evidence type="ECO:0000256" key="7">
    <source>
        <dbReference type="ARBA" id="ARBA00023180"/>
    </source>
</evidence>
<feature type="binding site" evidence="11">
    <location>
        <position position="802"/>
    </location>
    <ligand>
        <name>Ca(2+)</name>
        <dbReference type="ChEBI" id="CHEBI:29108"/>
    </ligand>
</feature>
<evidence type="ECO:0000256" key="12">
    <source>
        <dbReference type="PIRSR" id="PIRSR601382-3"/>
    </source>
</evidence>
<sequence length="819" mass="85410">MAKYVSLVSLLAVSAIATPTFPLPAVDEQQTPDDTPSNWLASFFHVWDRPAFGGWRGHWGVQSGSWGSSSSSIIVSSTSVPTLSASVSPVSTAVTGNASASASAPATASSAPVSVATSSVSRSTSAPSSSAIAPVSGSASAPASARSSSSPSSFASNPASTSLAPASGSAAPVSGSSAPASGSIGTVSSSTRSGSSSGSSLTVSVSSSSNLTLSTSTSTATSTRTLSSTIPTTTGTGSGSSSSIASSSAPFANSTTTTRTSSSTSSGTAVSSGTSGSSTSSSTSTGSSSSSSSSTSTSSGTSAATLAACTPIQYSFASGAGSNATRAAAIVEMYQYAWNAYSTYAFGHDQLLPINNSYQDPFYQWGLTIVDGIDTAIVMNLTDIVAQQLAFIATINFNYTSNEPVEIFDTSIRYLGGLLSAYDLLKSGQFYNGYNQTLVNALLSQAINLANHIAYGFNTPTGLSASSVNFSSGAIVYSYDVVNGTNFTATNTAATGSFLLDWYRLADLSGNSTYRSLVDRATSYLVNPSPAPIYPGLVGTNFDPTTGHMITYDGGWHSGVDSFLEYLIKTYQYQVTTNTTAYKNFWVSAVDSTADHLIMNPYGWPNLYFISELDANGTITDMMDDFSCFAGGNFLLGSKLLGDTSYYNLGIDVTDGCHQTYNQTLTGLGPLSWGWYNSSNIQPNSSYMDTYDQQYAAAHGFFIPTGDENWEARPEAIESIFYAHRITGDSRWAEYNWQIAQAINTTARTSVAFATVSNVTAPNGGNLTNPLDSFFFAEVLKYLYLSFTEPSVVDLSQWVFNTEAHPFLVQCGIGNIDNA</sequence>
<dbReference type="AlphaFoldDB" id="M2NGV0"/>
<dbReference type="RefSeq" id="XP_007674432.1">
    <property type="nucleotide sequence ID" value="XM_007676242.1"/>
</dbReference>
<name>M2NGV0_BAUPA</name>
<evidence type="ECO:0000256" key="8">
    <source>
        <dbReference type="ARBA" id="ARBA00023295"/>
    </source>
</evidence>
<dbReference type="HOGENOM" id="CLU_345114_0_0_1"/>
<dbReference type="InterPro" id="IPR036026">
    <property type="entry name" value="Seven-hairpin_glycosidases"/>
</dbReference>
<comment type="catalytic activity">
    <reaction evidence="9">
        <text>N(4)-(alpha-D-Man-(1-&gt;2)-alpha-D-Man-(1-&gt;2)-alpha-D-Man-(1-&gt;3)-[alpha-D-Man-(1-&gt;3)-[alpha-D-Man-(1-&gt;2)-alpha-D-Man-(1-&gt;6)]-alpha-D-Man-(1-&gt;6)]-beta-D-Man-(1-&gt;4)-beta-D-GlcNAc-(1-&gt;4)-beta-D-GlcNAc)-L-asparaginyl-[protein] (N-glucan mannose isomer 8A1,2,3B1,3) + 3 H2O = N(4)-(alpha-D-Man-(1-&gt;3)-[alpha-D-Man-(1-&gt;3)-[alpha-D-Man-(1-&gt;6)]-alpha-D-Man-(1-&gt;6)]-beta-D-Man-(1-&gt;4)-beta-D-GlcNAc-(1-&gt;4)-beta-D-GlcNAc)-L-asparaginyl-[protein] (N-glucan mannose isomer 5A1,2) + 3 beta-D-mannose</text>
        <dbReference type="Rhea" id="RHEA:56028"/>
        <dbReference type="Rhea" id="RHEA-COMP:14358"/>
        <dbReference type="Rhea" id="RHEA-COMP:14367"/>
        <dbReference type="ChEBI" id="CHEBI:15377"/>
        <dbReference type="ChEBI" id="CHEBI:28563"/>
        <dbReference type="ChEBI" id="CHEBI:59087"/>
        <dbReference type="ChEBI" id="CHEBI:60628"/>
        <dbReference type="EC" id="3.2.1.113"/>
    </reaction>
</comment>
<dbReference type="OrthoDB" id="8118055at2759"/>
<dbReference type="EC" id="3.2.1.-" evidence="13"/>
<dbReference type="Proteomes" id="UP000011761">
    <property type="component" value="Unassembled WGS sequence"/>
</dbReference>
<reference evidence="16 17" key="1">
    <citation type="journal article" date="2012" name="PLoS Pathog.">
        <title>Diverse lifestyles and strategies of plant pathogenesis encoded in the genomes of eighteen Dothideomycetes fungi.</title>
        <authorList>
            <person name="Ohm R.A."/>
            <person name="Feau N."/>
            <person name="Henrissat B."/>
            <person name="Schoch C.L."/>
            <person name="Horwitz B.A."/>
            <person name="Barry K.W."/>
            <person name="Condon B.J."/>
            <person name="Copeland A.C."/>
            <person name="Dhillon B."/>
            <person name="Glaser F."/>
            <person name="Hesse C.N."/>
            <person name="Kosti I."/>
            <person name="LaButti K."/>
            <person name="Lindquist E.A."/>
            <person name="Lucas S."/>
            <person name="Salamov A.A."/>
            <person name="Bradshaw R.E."/>
            <person name="Ciuffetti L."/>
            <person name="Hamelin R.C."/>
            <person name="Kema G.H.J."/>
            <person name="Lawrence C."/>
            <person name="Scott J.A."/>
            <person name="Spatafora J.W."/>
            <person name="Turgeon B.G."/>
            <person name="de Wit P.J.G.M."/>
            <person name="Zhong S."/>
            <person name="Goodwin S.B."/>
            <person name="Grigoriev I.V."/>
        </authorList>
    </citation>
    <scope>NUCLEOTIDE SEQUENCE [LARGE SCALE GENOMIC DNA]</scope>
    <source>
        <strain evidence="16 17">UAMH 10762</strain>
    </source>
</reference>
<keyword evidence="17" id="KW-1185">Reference proteome</keyword>
<dbReference type="SUPFAM" id="SSF48225">
    <property type="entry name" value="Seven-hairpin glycosidases"/>
    <property type="match status" value="1"/>
</dbReference>
<dbReference type="PANTHER" id="PTHR11742">
    <property type="entry name" value="MANNOSYL-OLIGOSACCHARIDE ALPHA-1,2-MANNOSIDASE-RELATED"/>
    <property type="match status" value="1"/>
</dbReference>
<dbReference type="Pfam" id="PF01532">
    <property type="entry name" value="Glyco_hydro_47"/>
    <property type="match status" value="1"/>
</dbReference>
<dbReference type="EMBL" id="KB445553">
    <property type="protein sequence ID" value="EMC98240.1"/>
    <property type="molecule type" value="Genomic_DNA"/>
</dbReference>
<comment type="similarity">
    <text evidence="3 13">Belongs to the glycosyl hydrolase 47 family.</text>
</comment>
<evidence type="ECO:0000256" key="2">
    <source>
        <dbReference type="ARBA" id="ARBA00004922"/>
    </source>
</evidence>
<feature type="region of interest" description="Disordered" evidence="14">
    <location>
        <begin position="121"/>
        <end position="299"/>
    </location>
</feature>
<keyword evidence="11" id="KW-0106">Calcium</keyword>
<organism evidence="16 17">
    <name type="scientific">Baudoinia panamericana (strain UAMH 10762)</name>
    <name type="common">Angels' share fungus</name>
    <name type="synonym">Baudoinia compniacensis (strain UAMH 10762)</name>
    <dbReference type="NCBI Taxonomy" id="717646"/>
    <lineage>
        <taxon>Eukaryota</taxon>
        <taxon>Fungi</taxon>
        <taxon>Dikarya</taxon>
        <taxon>Ascomycota</taxon>
        <taxon>Pezizomycotina</taxon>
        <taxon>Dothideomycetes</taxon>
        <taxon>Dothideomycetidae</taxon>
        <taxon>Mycosphaerellales</taxon>
        <taxon>Teratosphaeriaceae</taxon>
        <taxon>Baudoinia</taxon>
    </lineage>
</organism>
<dbReference type="GO" id="GO:0016020">
    <property type="term" value="C:membrane"/>
    <property type="evidence" value="ECO:0007669"/>
    <property type="project" value="InterPro"/>
</dbReference>
<dbReference type="GO" id="GO:0005783">
    <property type="term" value="C:endoplasmic reticulum"/>
    <property type="evidence" value="ECO:0007669"/>
    <property type="project" value="TreeGrafter"/>
</dbReference>
<dbReference type="PRINTS" id="PR00747">
    <property type="entry name" value="GLYHDRLASE47"/>
</dbReference>
<evidence type="ECO:0000256" key="15">
    <source>
        <dbReference type="SAM" id="SignalP"/>
    </source>
</evidence>
<dbReference type="UniPathway" id="UPA00378"/>
<keyword evidence="5 13" id="KW-0378">Hydrolase</keyword>
<evidence type="ECO:0000256" key="5">
    <source>
        <dbReference type="ARBA" id="ARBA00022801"/>
    </source>
</evidence>
<evidence type="ECO:0000313" key="16">
    <source>
        <dbReference type="EMBL" id="EMC98240.1"/>
    </source>
</evidence>
<dbReference type="STRING" id="717646.M2NGV0"/>
<dbReference type="GO" id="GO:0036503">
    <property type="term" value="P:ERAD pathway"/>
    <property type="evidence" value="ECO:0007669"/>
    <property type="project" value="UniProtKB-ARBA"/>
</dbReference>
<dbReference type="InterPro" id="IPR050749">
    <property type="entry name" value="Glycosyl_Hydrolase_47"/>
</dbReference>
<evidence type="ECO:0000256" key="6">
    <source>
        <dbReference type="ARBA" id="ARBA00023157"/>
    </source>
</evidence>
<feature type="signal peptide" evidence="15">
    <location>
        <begin position="1"/>
        <end position="17"/>
    </location>
</feature>
<keyword evidence="7" id="KW-0325">Glycoprotein</keyword>
<dbReference type="GO" id="GO:0004571">
    <property type="term" value="F:mannosyl-oligosaccharide 1,2-alpha-mannosidase activity"/>
    <property type="evidence" value="ECO:0007669"/>
    <property type="project" value="UniProtKB-EC"/>
</dbReference>
<dbReference type="Gene3D" id="1.50.10.10">
    <property type="match status" value="1"/>
</dbReference>
<comment type="catalytic activity">
    <reaction evidence="10">
        <text>N(4)-(alpha-D-Man-(1-&gt;2)-alpha-D-Man-(1-&gt;2)-alpha-D-Man-(1-&gt;3)-[alpha-D-Man-(1-&gt;2)-alpha-D-Man-(1-&gt;3)-[alpha-D-Man-(1-&gt;2)-alpha-D-Man-(1-&gt;6)]-alpha-D-Man-(1-&gt;6)]-beta-D-Man-(1-&gt;4)-beta-D-GlcNAc-(1-&gt;4)-beta-D-GlcNAc)-L-asparaginyl-[protein] (N-glucan mannose isomer 9A1,2,3B1,2,3) + 4 H2O = N(4)-(alpha-D-Man-(1-&gt;3)-[alpha-D-Man-(1-&gt;3)-[alpha-D-Man-(1-&gt;6)]-alpha-D-Man-(1-&gt;6)]-beta-D-Man-(1-&gt;4)-beta-D-GlcNAc-(1-&gt;4)-beta-D-GlcNAc)-L-asparaginyl-[protein] (N-glucan mannose isomer 5A1,2) + 4 beta-D-mannose</text>
        <dbReference type="Rhea" id="RHEA:56008"/>
        <dbReference type="Rhea" id="RHEA-COMP:14356"/>
        <dbReference type="Rhea" id="RHEA-COMP:14367"/>
        <dbReference type="ChEBI" id="CHEBI:15377"/>
        <dbReference type="ChEBI" id="CHEBI:28563"/>
        <dbReference type="ChEBI" id="CHEBI:59087"/>
        <dbReference type="ChEBI" id="CHEBI:139493"/>
        <dbReference type="EC" id="3.2.1.113"/>
    </reaction>
</comment>
<evidence type="ECO:0000256" key="10">
    <source>
        <dbReference type="ARBA" id="ARBA00048605"/>
    </source>
</evidence>
<dbReference type="PANTHER" id="PTHR11742:SF101">
    <property type="entry name" value="MANNOSYL-OLIGOSACCHARIDE ALPHA-1,2-MANNOSIDASE 1B"/>
    <property type="match status" value="1"/>
</dbReference>
<evidence type="ECO:0000313" key="17">
    <source>
        <dbReference type="Proteomes" id="UP000011761"/>
    </source>
</evidence>
<evidence type="ECO:0000256" key="9">
    <source>
        <dbReference type="ARBA" id="ARBA00047669"/>
    </source>
</evidence>
<proteinExistence type="inferred from homology"/>
<dbReference type="GO" id="GO:0005975">
    <property type="term" value="P:carbohydrate metabolic process"/>
    <property type="evidence" value="ECO:0007669"/>
    <property type="project" value="InterPro"/>
</dbReference>
<evidence type="ECO:0000256" key="4">
    <source>
        <dbReference type="ARBA" id="ARBA00022729"/>
    </source>
</evidence>
<dbReference type="GO" id="GO:0005509">
    <property type="term" value="F:calcium ion binding"/>
    <property type="evidence" value="ECO:0007669"/>
    <property type="project" value="InterPro"/>
</dbReference>
<dbReference type="GeneID" id="19111719"/>
<evidence type="ECO:0000256" key="1">
    <source>
        <dbReference type="ARBA" id="ARBA00001913"/>
    </source>
</evidence>
<gene>
    <name evidence="16" type="ORF">BAUCODRAFT_32227</name>
</gene>
<evidence type="ECO:0000256" key="3">
    <source>
        <dbReference type="ARBA" id="ARBA00007658"/>
    </source>
</evidence>
<protein>
    <recommendedName>
        <fullName evidence="13">alpha-1,2-Mannosidase</fullName>
        <ecNumber evidence="13">3.2.1.-</ecNumber>
    </recommendedName>
</protein>
<comment type="pathway">
    <text evidence="2">Protein modification; protein glycosylation.</text>
</comment>
<dbReference type="KEGG" id="bcom:BAUCODRAFT_32227"/>
<keyword evidence="11" id="KW-0479">Metal-binding</keyword>
<dbReference type="InterPro" id="IPR001382">
    <property type="entry name" value="Glyco_hydro_47"/>
</dbReference>
<evidence type="ECO:0000256" key="14">
    <source>
        <dbReference type="SAM" id="MobiDB-lite"/>
    </source>
</evidence>
<evidence type="ECO:0000256" key="11">
    <source>
        <dbReference type="PIRSR" id="PIRSR601382-2"/>
    </source>
</evidence>
<accession>M2NGV0</accession>
<keyword evidence="4 15" id="KW-0732">Signal</keyword>
<keyword evidence="6 12" id="KW-1015">Disulfide bond</keyword>
<keyword evidence="8 13" id="KW-0326">Glycosidase</keyword>
<feature type="chain" id="PRO_5004022037" description="alpha-1,2-Mannosidase" evidence="15">
    <location>
        <begin position="18"/>
        <end position="819"/>
    </location>
</feature>
<feature type="disulfide bond" evidence="12">
    <location>
        <begin position="628"/>
        <end position="657"/>
    </location>
</feature>
<dbReference type="eggNOG" id="KOG2204">
    <property type="taxonomic scope" value="Eukaryota"/>
</dbReference>